<dbReference type="Gene3D" id="3.40.50.300">
    <property type="entry name" value="P-loop containing nucleotide triphosphate hydrolases"/>
    <property type="match status" value="1"/>
</dbReference>
<keyword evidence="2" id="KW-0067">ATP-binding</keyword>
<dbReference type="InterPro" id="IPR027246">
    <property type="entry name" value="Porin_Euk/Tom40"/>
</dbReference>
<dbReference type="AlphaFoldDB" id="A0A9R1VXY7"/>
<keyword evidence="1" id="KW-0547">Nucleotide-binding</keyword>
<dbReference type="InterPro" id="IPR027417">
    <property type="entry name" value="P-loop_NTPase"/>
</dbReference>
<accession>A0A9R1VXY7</accession>
<feature type="transmembrane region" description="Helical" evidence="5">
    <location>
        <begin position="203"/>
        <end position="224"/>
    </location>
</feature>
<dbReference type="GO" id="GO:0005741">
    <property type="term" value="C:mitochondrial outer membrane"/>
    <property type="evidence" value="ECO:0007669"/>
    <property type="project" value="InterPro"/>
</dbReference>
<dbReference type="Pfam" id="PF00488">
    <property type="entry name" value="MutS_V"/>
    <property type="match status" value="1"/>
</dbReference>
<keyword evidence="3" id="KW-0238">DNA-binding</keyword>
<keyword evidence="5" id="KW-1133">Transmembrane helix</keyword>
<gene>
    <name evidence="7" type="ORF">LSAT_V11C400224020</name>
</gene>
<evidence type="ECO:0000256" key="3">
    <source>
        <dbReference type="ARBA" id="ARBA00023125"/>
    </source>
</evidence>
<dbReference type="Pfam" id="PF01459">
    <property type="entry name" value="Porin_3"/>
    <property type="match status" value="1"/>
</dbReference>
<dbReference type="GO" id="GO:0030983">
    <property type="term" value="F:mismatched DNA binding"/>
    <property type="evidence" value="ECO:0007669"/>
    <property type="project" value="InterPro"/>
</dbReference>
<dbReference type="InterPro" id="IPR000432">
    <property type="entry name" value="DNA_mismatch_repair_MutS_C"/>
</dbReference>
<dbReference type="SMART" id="SM00534">
    <property type="entry name" value="MUTSac"/>
    <property type="match status" value="1"/>
</dbReference>
<organism evidence="7 8">
    <name type="scientific">Lactuca sativa</name>
    <name type="common">Garden lettuce</name>
    <dbReference type="NCBI Taxonomy" id="4236"/>
    <lineage>
        <taxon>Eukaryota</taxon>
        <taxon>Viridiplantae</taxon>
        <taxon>Streptophyta</taxon>
        <taxon>Embryophyta</taxon>
        <taxon>Tracheophyta</taxon>
        <taxon>Spermatophyta</taxon>
        <taxon>Magnoliopsida</taxon>
        <taxon>eudicotyledons</taxon>
        <taxon>Gunneridae</taxon>
        <taxon>Pentapetalae</taxon>
        <taxon>asterids</taxon>
        <taxon>campanulids</taxon>
        <taxon>Asterales</taxon>
        <taxon>Asteraceae</taxon>
        <taxon>Cichorioideae</taxon>
        <taxon>Cichorieae</taxon>
        <taxon>Lactucinae</taxon>
        <taxon>Lactuca</taxon>
    </lineage>
</organism>
<dbReference type="GO" id="GO:0140664">
    <property type="term" value="F:ATP-dependent DNA damage sensor activity"/>
    <property type="evidence" value="ECO:0007669"/>
    <property type="project" value="InterPro"/>
</dbReference>
<evidence type="ECO:0000256" key="1">
    <source>
        <dbReference type="ARBA" id="ARBA00022741"/>
    </source>
</evidence>
<evidence type="ECO:0000256" key="2">
    <source>
        <dbReference type="ARBA" id="ARBA00022840"/>
    </source>
</evidence>
<keyword evidence="5" id="KW-0472">Membrane</keyword>
<dbReference type="GO" id="GO:0005524">
    <property type="term" value="F:ATP binding"/>
    <property type="evidence" value="ECO:0007669"/>
    <property type="project" value="UniProtKB-KW"/>
</dbReference>
<evidence type="ECO:0000256" key="4">
    <source>
        <dbReference type="SAM" id="MobiDB-lite"/>
    </source>
</evidence>
<dbReference type="GO" id="GO:0003690">
    <property type="term" value="F:double-stranded DNA binding"/>
    <property type="evidence" value="ECO:0000318"/>
    <property type="project" value="GO_Central"/>
</dbReference>
<comment type="caution">
    <text evidence="7">The sequence shown here is derived from an EMBL/GenBank/DDBJ whole genome shotgun (WGS) entry which is preliminary data.</text>
</comment>
<dbReference type="GO" id="GO:0005634">
    <property type="term" value="C:nucleus"/>
    <property type="evidence" value="ECO:0000318"/>
    <property type="project" value="GO_Central"/>
</dbReference>
<dbReference type="PANTHER" id="PTHR11361">
    <property type="entry name" value="DNA MISMATCH REPAIR PROTEIN MUTS FAMILY MEMBER"/>
    <property type="match status" value="1"/>
</dbReference>
<feature type="domain" description="DNA mismatch repair proteins mutS family" evidence="6">
    <location>
        <begin position="187"/>
        <end position="344"/>
    </location>
</feature>
<dbReference type="GO" id="GO:0006298">
    <property type="term" value="P:mismatch repair"/>
    <property type="evidence" value="ECO:0007669"/>
    <property type="project" value="InterPro"/>
</dbReference>
<sequence length="423" mass="46789">MYLGLFAFSHTSLFSFYMVLYQQLLCRVDRKPSSNFFGVVGTSVGSRTDVSFDTKIGNFTKYNVGISFFNPNLIAAFTLVEVNNDFSSNENTLIIGSQHALDPLTTVKAWVNNFRKASALTQHALTLKQINNGVIVPPSGWKFAKLEYAVVSIYIYINYTTIIDAKSPLIGDTFVPNDVYIGGADHFRFIVLTGPNMGGKSTIMCQVCLALILAQLTLVSYGWMFQVGVDVPAQSFKMFLVDRIFVRIAAKDHIMAGHSTFLTELLETASMLVSLCVGFVSAMKLDMLCSHQQHVSLCYMACQVGDGDGGVEDVTFLYKLTIGACPKSCGLPDAVLKMVAIKSQEFETMYVVIWLQRGSLAVTSPLPGSVGSLLHSFKKMTRLLDILEMVFSSKDSTRDEQKDRIGWNRPEPDRNREPASAKV</sequence>
<evidence type="ECO:0000313" key="7">
    <source>
        <dbReference type="EMBL" id="KAJ0212982.1"/>
    </source>
</evidence>
<dbReference type="EMBL" id="NBSK02000004">
    <property type="protein sequence ID" value="KAJ0212982.1"/>
    <property type="molecule type" value="Genomic_DNA"/>
</dbReference>
<evidence type="ECO:0000313" key="8">
    <source>
        <dbReference type="Proteomes" id="UP000235145"/>
    </source>
</evidence>
<dbReference type="InterPro" id="IPR023614">
    <property type="entry name" value="Porin_dom_sf"/>
</dbReference>
<evidence type="ECO:0000259" key="6">
    <source>
        <dbReference type="SMART" id="SM00534"/>
    </source>
</evidence>
<proteinExistence type="predicted"/>
<feature type="transmembrane region" description="Helical" evidence="5">
    <location>
        <begin position="6"/>
        <end position="26"/>
    </location>
</feature>
<dbReference type="Proteomes" id="UP000235145">
    <property type="component" value="Unassembled WGS sequence"/>
</dbReference>
<feature type="region of interest" description="Disordered" evidence="4">
    <location>
        <begin position="396"/>
        <end position="423"/>
    </location>
</feature>
<reference evidence="7 8" key="1">
    <citation type="journal article" date="2017" name="Nat. Commun.">
        <title>Genome assembly with in vitro proximity ligation data and whole-genome triplication in lettuce.</title>
        <authorList>
            <person name="Reyes-Chin-Wo S."/>
            <person name="Wang Z."/>
            <person name="Yang X."/>
            <person name="Kozik A."/>
            <person name="Arikit S."/>
            <person name="Song C."/>
            <person name="Xia L."/>
            <person name="Froenicke L."/>
            <person name="Lavelle D.O."/>
            <person name="Truco M.J."/>
            <person name="Xia R."/>
            <person name="Zhu S."/>
            <person name="Xu C."/>
            <person name="Xu H."/>
            <person name="Xu X."/>
            <person name="Cox K."/>
            <person name="Korf I."/>
            <person name="Meyers B.C."/>
            <person name="Michelmore R.W."/>
        </authorList>
    </citation>
    <scope>NUCLEOTIDE SEQUENCE [LARGE SCALE GENOMIC DNA]</scope>
    <source>
        <strain evidence="8">cv. Salinas</strain>
        <tissue evidence="7">Seedlings</tissue>
    </source>
</reference>
<keyword evidence="8" id="KW-1185">Reference proteome</keyword>
<dbReference type="PANTHER" id="PTHR11361:SF150">
    <property type="entry name" value="DNA MISMATCH REPAIR PROTEIN MSH6"/>
    <property type="match status" value="1"/>
</dbReference>
<keyword evidence="5" id="KW-0812">Transmembrane</keyword>
<dbReference type="InterPro" id="IPR045076">
    <property type="entry name" value="MutS"/>
</dbReference>
<dbReference type="Gene3D" id="2.40.160.10">
    <property type="entry name" value="Porin"/>
    <property type="match status" value="1"/>
</dbReference>
<name>A0A9R1VXY7_LACSA</name>
<dbReference type="SUPFAM" id="SSF52540">
    <property type="entry name" value="P-loop containing nucleoside triphosphate hydrolases"/>
    <property type="match status" value="1"/>
</dbReference>
<evidence type="ECO:0000256" key="5">
    <source>
        <dbReference type="SAM" id="Phobius"/>
    </source>
</evidence>
<protein>
    <recommendedName>
        <fullName evidence="6">DNA mismatch repair proteins mutS family domain-containing protein</fullName>
    </recommendedName>
</protein>
<dbReference type="GO" id="GO:0055085">
    <property type="term" value="P:transmembrane transport"/>
    <property type="evidence" value="ECO:0007669"/>
    <property type="project" value="InterPro"/>
</dbReference>